<dbReference type="InterPro" id="IPR000340">
    <property type="entry name" value="Dual-sp_phosphatase_cat-dom"/>
</dbReference>
<evidence type="ECO:0000313" key="7">
    <source>
        <dbReference type="EMBL" id="KAG8543922.1"/>
    </source>
</evidence>
<evidence type="ECO:0000313" key="8">
    <source>
        <dbReference type="Proteomes" id="UP000824782"/>
    </source>
</evidence>
<reference evidence="7" key="1">
    <citation type="thesis" date="2020" institute="ProQuest LLC" country="789 East Eisenhower Parkway, Ann Arbor, MI, USA">
        <title>Comparative Genomics and Chromosome Evolution.</title>
        <authorList>
            <person name="Mudd A.B."/>
        </authorList>
    </citation>
    <scope>NUCLEOTIDE SEQUENCE</scope>
    <source>
        <strain evidence="7">237g6f4</strain>
        <tissue evidence="7">Blood</tissue>
    </source>
</reference>
<comment type="similarity">
    <text evidence="1">Belongs to the protein-tyrosine phosphatase family. Non-receptor class dual specificity subfamily.</text>
</comment>
<sequence length="271" mass="30617">MRSMGLSLDDAYRFVKEKRPTISPNFNFLGQLLEYEMSLVNSRQSHPDQQVHPDNPSGRECSEQPCPEKQANSEQICQSNHNLNSVSHEIEVAIDATKLDSNCAKDESESTLAGRFTTMGISSDQRREISSLKRSFSLDIKSVYTPLSSSSAESHKNFYQPSQLVPSQSVSSKPMGLWDRFLGFGLNFLYFYSEEEEAQQNLNHKVRPKGICEQRDAPENLKKRRSNAKTLDEGPPRPFTLNIPNCKGQTFLKEKTLEVGSRVRTISPVPL</sequence>
<feature type="region of interest" description="Disordered" evidence="5">
    <location>
        <begin position="209"/>
        <end position="243"/>
    </location>
</feature>
<organism evidence="7 8">
    <name type="scientific">Engystomops pustulosus</name>
    <name type="common">Tungara frog</name>
    <name type="synonym">Physalaemus pustulosus</name>
    <dbReference type="NCBI Taxonomy" id="76066"/>
    <lineage>
        <taxon>Eukaryota</taxon>
        <taxon>Metazoa</taxon>
        <taxon>Chordata</taxon>
        <taxon>Craniata</taxon>
        <taxon>Vertebrata</taxon>
        <taxon>Euteleostomi</taxon>
        <taxon>Amphibia</taxon>
        <taxon>Batrachia</taxon>
        <taxon>Anura</taxon>
        <taxon>Neobatrachia</taxon>
        <taxon>Hyloidea</taxon>
        <taxon>Leptodactylidae</taxon>
        <taxon>Leiuperinae</taxon>
        <taxon>Engystomops</taxon>
    </lineage>
</organism>
<evidence type="ECO:0000256" key="1">
    <source>
        <dbReference type="ARBA" id="ARBA00008601"/>
    </source>
</evidence>
<evidence type="ECO:0000256" key="5">
    <source>
        <dbReference type="SAM" id="MobiDB-lite"/>
    </source>
</evidence>
<evidence type="ECO:0000256" key="4">
    <source>
        <dbReference type="ARBA" id="ARBA00022912"/>
    </source>
</evidence>
<dbReference type="Proteomes" id="UP000824782">
    <property type="component" value="Unassembled WGS sequence"/>
</dbReference>
<proteinExistence type="inferred from homology"/>
<name>A0AAV6Z4A3_ENGPU</name>
<keyword evidence="3" id="KW-0378">Hydrolase</keyword>
<protein>
    <recommendedName>
        <fullName evidence="2">protein-tyrosine-phosphatase</fullName>
        <ecNumber evidence="2">3.1.3.48</ecNumber>
    </recommendedName>
</protein>
<dbReference type="GO" id="GO:0005737">
    <property type="term" value="C:cytoplasm"/>
    <property type="evidence" value="ECO:0007669"/>
    <property type="project" value="TreeGrafter"/>
</dbReference>
<dbReference type="GO" id="GO:0017017">
    <property type="term" value="F:MAP kinase tyrosine/serine/threonine phosphatase activity"/>
    <property type="evidence" value="ECO:0007669"/>
    <property type="project" value="TreeGrafter"/>
</dbReference>
<dbReference type="SUPFAM" id="SSF52799">
    <property type="entry name" value="(Phosphotyrosine protein) phosphatases II"/>
    <property type="match status" value="1"/>
</dbReference>
<dbReference type="AlphaFoldDB" id="A0AAV6Z4A3"/>
<dbReference type="Gene3D" id="3.90.190.10">
    <property type="entry name" value="Protein tyrosine phosphatase superfamily"/>
    <property type="match status" value="1"/>
</dbReference>
<dbReference type="PANTHER" id="PTHR10159:SF531">
    <property type="entry name" value="DUAL SPECIFICITY PHOSPHATASE 8"/>
    <property type="match status" value="1"/>
</dbReference>
<evidence type="ECO:0000256" key="3">
    <source>
        <dbReference type="ARBA" id="ARBA00022801"/>
    </source>
</evidence>
<feature type="compositionally biased region" description="Basic and acidic residues" evidence="5">
    <location>
        <begin position="210"/>
        <end position="221"/>
    </location>
</feature>
<accession>A0AAV6Z4A3</accession>
<dbReference type="GO" id="GO:0008330">
    <property type="term" value="F:protein tyrosine/threonine phosphatase activity"/>
    <property type="evidence" value="ECO:0007669"/>
    <property type="project" value="TreeGrafter"/>
</dbReference>
<dbReference type="InterPro" id="IPR029021">
    <property type="entry name" value="Prot-tyrosine_phosphatase-like"/>
</dbReference>
<dbReference type="GO" id="GO:0033550">
    <property type="term" value="F:MAP kinase tyrosine phosphatase activity"/>
    <property type="evidence" value="ECO:0007669"/>
    <property type="project" value="TreeGrafter"/>
</dbReference>
<feature type="region of interest" description="Disordered" evidence="5">
    <location>
        <begin position="41"/>
        <end position="67"/>
    </location>
</feature>
<evidence type="ECO:0000259" key="6">
    <source>
        <dbReference type="Pfam" id="PF00782"/>
    </source>
</evidence>
<evidence type="ECO:0000256" key="2">
    <source>
        <dbReference type="ARBA" id="ARBA00013064"/>
    </source>
</evidence>
<keyword evidence="8" id="KW-1185">Reference proteome</keyword>
<feature type="domain" description="Dual specificity phosphatase catalytic" evidence="6">
    <location>
        <begin position="1"/>
        <end position="36"/>
    </location>
</feature>
<comment type="caution">
    <text evidence="7">The sequence shown here is derived from an EMBL/GenBank/DDBJ whole genome shotgun (WGS) entry which is preliminary data.</text>
</comment>
<dbReference type="EMBL" id="WNYA01002721">
    <property type="protein sequence ID" value="KAG8543922.1"/>
    <property type="molecule type" value="Genomic_DNA"/>
</dbReference>
<dbReference type="GO" id="GO:0043409">
    <property type="term" value="P:negative regulation of MAPK cascade"/>
    <property type="evidence" value="ECO:0007669"/>
    <property type="project" value="TreeGrafter"/>
</dbReference>
<dbReference type="EC" id="3.1.3.48" evidence="2"/>
<dbReference type="Pfam" id="PF00782">
    <property type="entry name" value="DSPc"/>
    <property type="match status" value="1"/>
</dbReference>
<keyword evidence="4" id="KW-0904">Protein phosphatase</keyword>
<dbReference type="PANTHER" id="PTHR10159">
    <property type="entry name" value="DUAL SPECIFICITY PROTEIN PHOSPHATASE"/>
    <property type="match status" value="1"/>
</dbReference>
<gene>
    <name evidence="7" type="ORF">GDO81_023392</name>
</gene>
<dbReference type="GO" id="GO:0005634">
    <property type="term" value="C:nucleus"/>
    <property type="evidence" value="ECO:0007669"/>
    <property type="project" value="TreeGrafter"/>
</dbReference>